<dbReference type="GO" id="GO:0006355">
    <property type="term" value="P:regulation of DNA-templated transcription"/>
    <property type="evidence" value="ECO:0007669"/>
    <property type="project" value="InterPro"/>
</dbReference>
<gene>
    <name evidence="10" type="ORF">HY730_05835</name>
</gene>
<keyword evidence="3" id="KW-0805">Transcription regulation</keyword>
<dbReference type="Gene3D" id="3.40.50.2300">
    <property type="match status" value="1"/>
</dbReference>
<dbReference type="InterPro" id="IPR001789">
    <property type="entry name" value="Sig_transdc_resp-reg_receiver"/>
</dbReference>
<dbReference type="InterPro" id="IPR058031">
    <property type="entry name" value="AAA_lid_NorR"/>
</dbReference>
<evidence type="ECO:0000256" key="3">
    <source>
        <dbReference type="ARBA" id="ARBA00023015"/>
    </source>
</evidence>
<feature type="modified residue" description="4-aspartylphosphate" evidence="7">
    <location>
        <position position="52"/>
    </location>
</feature>
<evidence type="ECO:0000256" key="7">
    <source>
        <dbReference type="PROSITE-ProRule" id="PRU00169"/>
    </source>
</evidence>
<evidence type="ECO:0000256" key="6">
    <source>
        <dbReference type="ARBA" id="ARBA00023163"/>
    </source>
</evidence>
<dbReference type="EMBL" id="JACQWF010000263">
    <property type="protein sequence ID" value="MBI4595885.1"/>
    <property type="molecule type" value="Genomic_DNA"/>
</dbReference>
<evidence type="ECO:0000256" key="2">
    <source>
        <dbReference type="ARBA" id="ARBA00022840"/>
    </source>
</evidence>
<dbReference type="FunFam" id="1.10.8.60:FF:000014">
    <property type="entry name" value="DNA-binding transcriptional regulator NtrC"/>
    <property type="match status" value="1"/>
</dbReference>
<dbReference type="PROSITE" id="PS00675">
    <property type="entry name" value="SIGMA54_INTERACT_1"/>
    <property type="match status" value="1"/>
</dbReference>
<keyword evidence="5" id="KW-0010">Activator</keyword>
<dbReference type="SUPFAM" id="SSF52540">
    <property type="entry name" value="P-loop containing nucleoside triphosphate hydrolases"/>
    <property type="match status" value="1"/>
</dbReference>
<dbReference type="Pfam" id="PF00158">
    <property type="entry name" value="Sigma54_activat"/>
    <property type="match status" value="1"/>
</dbReference>
<evidence type="ECO:0000259" key="8">
    <source>
        <dbReference type="PROSITE" id="PS50045"/>
    </source>
</evidence>
<keyword evidence="4" id="KW-0238">DNA-binding</keyword>
<dbReference type="Gene3D" id="1.10.8.60">
    <property type="match status" value="1"/>
</dbReference>
<evidence type="ECO:0000256" key="1">
    <source>
        <dbReference type="ARBA" id="ARBA00022741"/>
    </source>
</evidence>
<evidence type="ECO:0000313" key="11">
    <source>
        <dbReference type="Proteomes" id="UP000772181"/>
    </source>
</evidence>
<dbReference type="Gene3D" id="3.40.50.300">
    <property type="entry name" value="P-loop containing nucleotide triphosphate hydrolases"/>
    <property type="match status" value="1"/>
</dbReference>
<dbReference type="InterPro" id="IPR027417">
    <property type="entry name" value="P-loop_NTPase"/>
</dbReference>
<comment type="caution">
    <text evidence="10">The sequence shown here is derived from an EMBL/GenBank/DDBJ whole genome shotgun (WGS) entry which is preliminary data.</text>
</comment>
<evidence type="ECO:0000313" key="10">
    <source>
        <dbReference type="EMBL" id="MBI4595885.1"/>
    </source>
</evidence>
<dbReference type="InterPro" id="IPR003593">
    <property type="entry name" value="AAA+_ATPase"/>
</dbReference>
<dbReference type="Pfam" id="PF25601">
    <property type="entry name" value="AAA_lid_14"/>
    <property type="match status" value="1"/>
</dbReference>
<keyword evidence="2" id="KW-0067">ATP-binding</keyword>
<protein>
    <submittedName>
        <fullName evidence="10">Sigma-54-dependent Fis family transcriptional regulator</fullName>
    </submittedName>
</protein>
<dbReference type="GO" id="GO:0000160">
    <property type="term" value="P:phosphorelay signal transduction system"/>
    <property type="evidence" value="ECO:0007669"/>
    <property type="project" value="InterPro"/>
</dbReference>
<accession>A0A933GMJ7</accession>
<keyword evidence="6" id="KW-0804">Transcription</keyword>
<feature type="domain" description="Response regulatory" evidence="9">
    <location>
        <begin position="3"/>
        <end position="117"/>
    </location>
</feature>
<evidence type="ECO:0000256" key="5">
    <source>
        <dbReference type="ARBA" id="ARBA00023159"/>
    </source>
</evidence>
<dbReference type="Pfam" id="PF02954">
    <property type="entry name" value="HTH_8"/>
    <property type="match status" value="1"/>
</dbReference>
<reference evidence="10" key="1">
    <citation type="submission" date="2020-07" db="EMBL/GenBank/DDBJ databases">
        <title>Huge and variable diversity of episymbiotic CPR bacteria and DPANN archaea in groundwater ecosystems.</title>
        <authorList>
            <person name="He C.Y."/>
            <person name="Keren R."/>
            <person name="Whittaker M."/>
            <person name="Farag I.F."/>
            <person name="Doudna J."/>
            <person name="Cate J.H.D."/>
            <person name="Banfield J.F."/>
        </authorList>
    </citation>
    <scope>NUCLEOTIDE SEQUENCE</scope>
    <source>
        <strain evidence="10">NC_groundwater_1482_Ag_S-0.65um_47_24</strain>
    </source>
</reference>
<dbReference type="InterPro" id="IPR002078">
    <property type="entry name" value="Sigma_54_int"/>
</dbReference>
<dbReference type="GO" id="GO:0043565">
    <property type="term" value="F:sequence-specific DNA binding"/>
    <property type="evidence" value="ECO:0007669"/>
    <property type="project" value="InterPro"/>
</dbReference>
<organism evidence="10 11">
    <name type="scientific">Tectimicrobiota bacterium</name>
    <dbReference type="NCBI Taxonomy" id="2528274"/>
    <lineage>
        <taxon>Bacteria</taxon>
        <taxon>Pseudomonadati</taxon>
        <taxon>Nitrospinota/Tectimicrobiota group</taxon>
        <taxon>Candidatus Tectimicrobiota</taxon>
    </lineage>
</organism>
<dbReference type="PRINTS" id="PR01590">
    <property type="entry name" value="HTHFIS"/>
</dbReference>
<dbReference type="InterPro" id="IPR011006">
    <property type="entry name" value="CheY-like_superfamily"/>
</dbReference>
<dbReference type="Gene3D" id="1.10.10.60">
    <property type="entry name" value="Homeodomain-like"/>
    <property type="match status" value="1"/>
</dbReference>
<evidence type="ECO:0000259" key="9">
    <source>
        <dbReference type="PROSITE" id="PS50110"/>
    </source>
</evidence>
<keyword evidence="7" id="KW-0597">Phosphoprotein</keyword>
<dbReference type="AlphaFoldDB" id="A0A933GMJ7"/>
<evidence type="ECO:0000256" key="4">
    <source>
        <dbReference type="ARBA" id="ARBA00023125"/>
    </source>
</evidence>
<dbReference type="InterPro" id="IPR002197">
    <property type="entry name" value="HTH_Fis"/>
</dbReference>
<dbReference type="PROSITE" id="PS50045">
    <property type="entry name" value="SIGMA54_INTERACT_4"/>
    <property type="match status" value="1"/>
</dbReference>
<feature type="domain" description="Sigma-54 factor interaction" evidence="8">
    <location>
        <begin position="142"/>
        <end position="371"/>
    </location>
</feature>
<dbReference type="Proteomes" id="UP000772181">
    <property type="component" value="Unassembled WGS sequence"/>
</dbReference>
<dbReference type="PANTHER" id="PTHR32071">
    <property type="entry name" value="TRANSCRIPTIONAL REGULATORY PROTEIN"/>
    <property type="match status" value="1"/>
</dbReference>
<dbReference type="SMART" id="SM00382">
    <property type="entry name" value="AAA"/>
    <property type="match status" value="1"/>
</dbReference>
<name>A0A933GMJ7_UNCTE</name>
<dbReference type="PROSITE" id="PS50110">
    <property type="entry name" value="RESPONSE_REGULATORY"/>
    <property type="match status" value="1"/>
</dbReference>
<dbReference type="Pfam" id="PF00072">
    <property type="entry name" value="Response_reg"/>
    <property type="match status" value="1"/>
</dbReference>
<dbReference type="SUPFAM" id="SSF52172">
    <property type="entry name" value="CheY-like"/>
    <property type="match status" value="1"/>
</dbReference>
<sequence>MPSILVVEDNDSQRLTLSILLKTKGYKVSEASRGKEAIQKLESDGFDIVVTDLKIDEFSGLDILKSVKSINTHTEVLILTGYGTIESAIEATRLGAFNYLTKPVDKDQLIHNIEKALERKKLLKEVKSLTDQVKSPFNLGNIIGHSKEMKHVLELTAKVAKTDATILIIGESGTGKELIAKAIHYQSPRDDKPFLAINCGALPETLLESELFGYTKGSFTGATGNKRGLFEEANSGTLFLDEIGDTSLSTQVKLLRVLQEQEIRRIGSNFPIKINVRILAATNKKLEDLVNQGKFREDLYYRLSVIPLVIPPLRERKEDIPTLIEHFLQKYSRELNKSVSSVSPEALRVLQNYHWRGNVRELENCIERAVILAPFSVITPDDLSLGLLGHKEEISALKSTESITLRELEKRYIVEVLEEYDWNQAKVAKKLGIGRNTLWRKLKQYGLKRNDSSIME</sequence>
<proteinExistence type="predicted"/>
<dbReference type="SMART" id="SM00448">
    <property type="entry name" value="REC"/>
    <property type="match status" value="1"/>
</dbReference>
<dbReference type="InterPro" id="IPR025662">
    <property type="entry name" value="Sigma_54_int_dom_ATP-bd_1"/>
</dbReference>
<keyword evidence="1" id="KW-0547">Nucleotide-binding</keyword>
<dbReference type="GO" id="GO:0005524">
    <property type="term" value="F:ATP binding"/>
    <property type="evidence" value="ECO:0007669"/>
    <property type="project" value="UniProtKB-KW"/>
</dbReference>
<dbReference type="FunFam" id="3.40.50.300:FF:000006">
    <property type="entry name" value="DNA-binding transcriptional regulator NtrC"/>
    <property type="match status" value="1"/>
</dbReference>
<dbReference type="SUPFAM" id="SSF46689">
    <property type="entry name" value="Homeodomain-like"/>
    <property type="match status" value="1"/>
</dbReference>
<dbReference type="CDD" id="cd00009">
    <property type="entry name" value="AAA"/>
    <property type="match status" value="1"/>
</dbReference>
<dbReference type="InterPro" id="IPR009057">
    <property type="entry name" value="Homeodomain-like_sf"/>
</dbReference>